<dbReference type="EMBL" id="JACEIK010001675">
    <property type="protein sequence ID" value="MCD7471379.1"/>
    <property type="molecule type" value="Genomic_DNA"/>
</dbReference>
<organism evidence="1 2">
    <name type="scientific">Datura stramonium</name>
    <name type="common">Jimsonweed</name>
    <name type="synonym">Common thornapple</name>
    <dbReference type="NCBI Taxonomy" id="4076"/>
    <lineage>
        <taxon>Eukaryota</taxon>
        <taxon>Viridiplantae</taxon>
        <taxon>Streptophyta</taxon>
        <taxon>Embryophyta</taxon>
        <taxon>Tracheophyta</taxon>
        <taxon>Spermatophyta</taxon>
        <taxon>Magnoliopsida</taxon>
        <taxon>eudicotyledons</taxon>
        <taxon>Gunneridae</taxon>
        <taxon>Pentapetalae</taxon>
        <taxon>asterids</taxon>
        <taxon>lamiids</taxon>
        <taxon>Solanales</taxon>
        <taxon>Solanaceae</taxon>
        <taxon>Solanoideae</taxon>
        <taxon>Datureae</taxon>
        <taxon>Datura</taxon>
    </lineage>
</organism>
<dbReference type="Proteomes" id="UP000823775">
    <property type="component" value="Unassembled WGS sequence"/>
</dbReference>
<keyword evidence="2" id="KW-1185">Reference proteome</keyword>
<sequence length="113" mass="12709">MEIYFTNHQWGCRLYAMQSNDPNPIDDLSGEAPLQSANHVCCHFHQGTPGVALTLLLFTWAGKCRGIPVTRSVAIDSKIRKLASNVTRLHQRSPLCPDLDYSTFQNFDRPPPL</sequence>
<evidence type="ECO:0000313" key="1">
    <source>
        <dbReference type="EMBL" id="MCD7471379.1"/>
    </source>
</evidence>
<name>A0ABS8TKI6_DATST</name>
<reference evidence="1 2" key="1">
    <citation type="journal article" date="2021" name="BMC Genomics">
        <title>Datura genome reveals duplications of psychoactive alkaloid biosynthetic genes and high mutation rate following tissue culture.</title>
        <authorList>
            <person name="Rajewski A."/>
            <person name="Carter-House D."/>
            <person name="Stajich J."/>
            <person name="Litt A."/>
        </authorList>
    </citation>
    <scope>NUCLEOTIDE SEQUENCE [LARGE SCALE GENOMIC DNA]</scope>
    <source>
        <strain evidence="1">AR-01</strain>
    </source>
</reference>
<proteinExistence type="predicted"/>
<accession>A0ABS8TKI6</accession>
<comment type="caution">
    <text evidence="1">The sequence shown here is derived from an EMBL/GenBank/DDBJ whole genome shotgun (WGS) entry which is preliminary data.</text>
</comment>
<protein>
    <submittedName>
        <fullName evidence="1">Uncharacterized protein</fullName>
    </submittedName>
</protein>
<gene>
    <name evidence="1" type="ORF">HAX54_011785</name>
</gene>
<evidence type="ECO:0000313" key="2">
    <source>
        <dbReference type="Proteomes" id="UP000823775"/>
    </source>
</evidence>